<dbReference type="InterPro" id="IPR007197">
    <property type="entry name" value="rSAM"/>
</dbReference>
<dbReference type="InterPro" id="IPR006638">
    <property type="entry name" value="Elp3/MiaA/NifB-like_rSAM"/>
</dbReference>
<evidence type="ECO:0000259" key="6">
    <source>
        <dbReference type="SMART" id="SM00729"/>
    </source>
</evidence>
<evidence type="ECO:0000313" key="8">
    <source>
        <dbReference type="Proteomes" id="UP000600449"/>
    </source>
</evidence>
<dbReference type="PANTHER" id="PTHR43409">
    <property type="entry name" value="ANAEROBIC MAGNESIUM-PROTOPORPHYRIN IX MONOMETHYL ESTER CYCLASE-RELATED"/>
    <property type="match status" value="1"/>
</dbReference>
<evidence type="ECO:0000256" key="1">
    <source>
        <dbReference type="ARBA" id="ARBA00001966"/>
    </source>
</evidence>
<keyword evidence="2" id="KW-0949">S-adenosyl-L-methionine</keyword>
<gene>
    <name evidence="7" type="ORF">GCM10011322_47640</name>
</gene>
<dbReference type="SMART" id="SM00729">
    <property type="entry name" value="Elp3"/>
    <property type="match status" value="1"/>
</dbReference>
<dbReference type="InterPro" id="IPR058240">
    <property type="entry name" value="rSAM_sf"/>
</dbReference>
<comment type="cofactor">
    <cofactor evidence="1">
        <name>[4Fe-4S] cluster</name>
        <dbReference type="ChEBI" id="CHEBI:49883"/>
    </cofactor>
</comment>
<feature type="domain" description="Elp3/MiaA/NifB-like radical SAM core" evidence="6">
    <location>
        <begin position="252"/>
        <end position="479"/>
    </location>
</feature>
<evidence type="ECO:0000313" key="7">
    <source>
        <dbReference type="EMBL" id="GGK55466.1"/>
    </source>
</evidence>
<reference evidence="7 8" key="1">
    <citation type="journal article" date="2014" name="Int. J. Syst. Evol. Microbiol.">
        <title>Complete genome sequence of Corynebacterium casei LMG S-19264T (=DSM 44701T), isolated from a smear-ripened cheese.</title>
        <authorList>
            <consortium name="US DOE Joint Genome Institute (JGI-PGF)"/>
            <person name="Walter F."/>
            <person name="Albersmeier A."/>
            <person name="Kalinowski J."/>
            <person name="Ruckert C."/>
        </authorList>
    </citation>
    <scope>NUCLEOTIDE SEQUENCE [LARGE SCALE GENOMIC DNA]</scope>
    <source>
        <strain evidence="7 8">CGMCC 1.9161</strain>
    </source>
</reference>
<sequence length="529" mass="56521">MTLRVMAFSAPQFIVGAAGDRSLSSGDPASMFNACRVAAAAADRPGTAWSRSNWASGRRSRRSTTKLFHDLPGAIETLDATLPVLQPNLVLIGAMSICMPGAVACAEIVRAHLGDDVLIVLGGRHATETMWVDKRSGAVQHHRASPLRLIADERISNVFDIVVSGDGEDAIRELGEIVEETIDAGGRARDSRMRLERLSAAAGEFVAGTVISGHIALVSGKAGALSMNMLPAPAEMFGVGARFDVLGNLPTAHVFSDVGRGCIYDCAFCSERISVTGAPRAFASSADRLHERLLAAARTVAEDYPGEDGASAFVEDSTLLGWNAKLVDRFESLVEQAPHGVRVGGQATIDQILARPDIAHQLSRCGLEYVFIGVETPEPGSVGGFSKDIGARHGNWLDRAARAFDILEQADIKIGVSLLFGLGEGWRERDALLGALATWRRNASVRTVSMNWAVQHPLCGQDGGLGYEYLDWALDPGPLLDVMRHFGEASTRYTISGGTAPELNEAIDIVSRVDAVMERKPLELEKSDG</sequence>
<dbReference type="GO" id="GO:0046872">
    <property type="term" value="F:metal ion binding"/>
    <property type="evidence" value="ECO:0007669"/>
    <property type="project" value="UniProtKB-KW"/>
</dbReference>
<evidence type="ECO:0000256" key="5">
    <source>
        <dbReference type="ARBA" id="ARBA00023014"/>
    </source>
</evidence>
<dbReference type="EMBL" id="BMMF01000023">
    <property type="protein sequence ID" value="GGK55466.1"/>
    <property type="molecule type" value="Genomic_DNA"/>
</dbReference>
<dbReference type="InterPro" id="IPR051198">
    <property type="entry name" value="BchE-like"/>
</dbReference>
<keyword evidence="3" id="KW-0479">Metal-binding</keyword>
<dbReference type="GO" id="GO:0003824">
    <property type="term" value="F:catalytic activity"/>
    <property type="evidence" value="ECO:0007669"/>
    <property type="project" value="InterPro"/>
</dbReference>
<dbReference type="Proteomes" id="UP000600449">
    <property type="component" value="Unassembled WGS sequence"/>
</dbReference>
<dbReference type="SFLD" id="SFLDS00029">
    <property type="entry name" value="Radical_SAM"/>
    <property type="match status" value="1"/>
</dbReference>
<keyword evidence="4" id="KW-0408">Iron</keyword>
<name>A0A917QKV6_9HYPH</name>
<comment type="caution">
    <text evidence="7">The sequence shown here is derived from an EMBL/GenBank/DDBJ whole genome shotgun (WGS) entry which is preliminary data.</text>
</comment>
<keyword evidence="8" id="KW-1185">Reference proteome</keyword>
<dbReference type="NCBIfam" id="TIGR04434">
    <property type="entry name" value="rSAM_Pput_1520"/>
    <property type="match status" value="1"/>
</dbReference>
<dbReference type="SFLD" id="SFLDG01082">
    <property type="entry name" value="B12-binding_domain_containing"/>
    <property type="match status" value="1"/>
</dbReference>
<dbReference type="AlphaFoldDB" id="A0A917QKV6"/>
<dbReference type="GO" id="GO:0051536">
    <property type="term" value="F:iron-sulfur cluster binding"/>
    <property type="evidence" value="ECO:0007669"/>
    <property type="project" value="UniProtKB-KW"/>
</dbReference>
<evidence type="ECO:0000256" key="3">
    <source>
        <dbReference type="ARBA" id="ARBA00022723"/>
    </source>
</evidence>
<protein>
    <recommendedName>
        <fullName evidence="6">Elp3/MiaA/NifB-like radical SAM core domain-containing protein</fullName>
    </recommendedName>
</protein>
<organism evidence="7 8">
    <name type="scientific">Salinarimonas ramus</name>
    <dbReference type="NCBI Taxonomy" id="690164"/>
    <lineage>
        <taxon>Bacteria</taxon>
        <taxon>Pseudomonadati</taxon>
        <taxon>Pseudomonadota</taxon>
        <taxon>Alphaproteobacteria</taxon>
        <taxon>Hyphomicrobiales</taxon>
        <taxon>Salinarimonadaceae</taxon>
        <taxon>Salinarimonas</taxon>
    </lineage>
</organism>
<accession>A0A917QKV6</accession>
<evidence type="ECO:0000256" key="2">
    <source>
        <dbReference type="ARBA" id="ARBA00022691"/>
    </source>
</evidence>
<dbReference type="InterPro" id="IPR030973">
    <property type="entry name" value="CHP04434"/>
</dbReference>
<dbReference type="SUPFAM" id="SSF102114">
    <property type="entry name" value="Radical SAM enzymes"/>
    <property type="match status" value="1"/>
</dbReference>
<evidence type="ECO:0000256" key="4">
    <source>
        <dbReference type="ARBA" id="ARBA00023004"/>
    </source>
</evidence>
<keyword evidence="5" id="KW-0411">Iron-sulfur</keyword>
<proteinExistence type="predicted"/>